<dbReference type="SUPFAM" id="SSF48452">
    <property type="entry name" value="TPR-like"/>
    <property type="match status" value="3"/>
</dbReference>
<dbReference type="InterPro" id="IPR016032">
    <property type="entry name" value="Sig_transdc_resp-reg_C-effctor"/>
</dbReference>
<evidence type="ECO:0000256" key="6">
    <source>
        <dbReference type="SAM" id="MobiDB-lite"/>
    </source>
</evidence>
<dbReference type="InterPro" id="IPR027417">
    <property type="entry name" value="P-loop_NTPase"/>
</dbReference>
<sequence>MEFRILGPIRLFVDGQSRNLGHRKPRALLALLLLNPNKRVSTDLLIENLWDDDRPPDARKTLRTYAARARNALIRSRSPADLKTVDGGYLIEVYAQLIDYHRFTSLVNRGHTAVRKGDHIAAATHFDQAVSLWRGKPLADLDTARGRETADSLIDNDLLPAHHGLFDAKLHLGEHEFVLHRLRSLRTEHRHDETFAIQWMRALHGSGRAGQVTTFYRGFVKRIEQELGVPPSATLEGWYRKLSSPEPAARARALTVAPPRQPPHFTGREELLRLLDKAIAGGEEVVIVDGPAGVGKTALLQHWARARQGRFPDGVLYADLQGYSRSTPVEPDIVLATFLRELGVPQDRLPHGVADRGALLRHVIGRKRLIFLLDNVRDSDHAAPLLGAISGVPVVISSRQVLTKLLQDGAHRIILPPLTAVEARLLLRKLLGSRVDAEPAAAAEFADLTGGLPLALCIVGLHAGTRPSVSLRDLAEELRHEHRILDAGGYGDDATTTLRAAFTWSFDALSEDARRLFSLLGLHPRPQFSEFIARVIGGLDQAATAGALDRLIGAHLVQQEQAGRYSIHDLLHVFAGQRAPDWGAETQKARRRMLDGYLRNARVARSTATPDNHDVSPLPTAEPIDPMTFATDTDALRWFIEERANLIAMTRLASVTGHPEHAWRLAACVHDILIRLMDLTDAVQVNGIGLTTAIAVGDRTGQAGLLNNLAHIYLKLRFPEQAADCATRAHRLFEASGDTYGEGVALHNLATSHLDRLDAMTAIDYYRRSLDLFTNLDKEWAEANVHNKLGNAHRLINEYGEAMSQYHLALAIRQKIGDHRGIGEVITSLARLHLENHEPATAVAYATKALDLHRRTMNRSGTAETLCVLAEAYLRDRDSRAANAASAAVEAYSELGERRGRAWALELLGRAHDEAGEWDLAASAWQLAAELLAALGNAKSTMVARWARDAANRAGKPIPGPRSGREHLPESHFDESADRTAPLRLRPRDQG</sequence>
<keyword evidence="9" id="KW-1185">Reference proteome</keyword>
<keyword evidence="2" id="KW-0805">Transcription regulation</keyword>
<accession>A0A1G6QGG5</accession>
<comment type="similarity">
    <text evidence="1">Belongs to the AfsR/DnrI/RedD regulatory family.</text>
</comment>
<evidence type="ECO:0000256" key="3">
    <source>
        <dbReference type="ARBA" id="ARBA00023125"/>
    </source>
</evidence>
<evidence type="ECO:0000259" key="7">
    <source>
        <dbReference type="PROSITE" id="PS51755"/>
    </source>
</evidence>
<protein>
    <submittedName>
        <fullName evidence="8">DNA-binding transcriptional activator of the SARP family</fullName>
    </submittedName>
</protein>
<dbReference type="SMART" id="SM01043">
    <property type="entry name" value="BTAD"/>
    <property type="match status" value="1"/>
</dbReference>
<dbReference type="GO" id="GO:0003677">
    <property type="term" value="F:DNA binding"/>
    <property type="evidence" value="ECO:0007669"/>
    <property type="project" value="UniProtKB-UniRule"/>
</dbReference>
<dbReference type="GO" id="GO:0043531">
    <property type="term" value="F:ADP binding"/>
    <property type="evidence" value="ECO:0007669"/>
    <property type="project" value="InterPro"/>
</dbReference>
<dbReference type="SMART" id="SM00862">
    <property type="entry name" value="Trans_reg_C"/>
    <property type="match status" value="1"/>
</dbReference>
<dbReference type="Pfam" id="PF03704">
    <property type="entry name" value="BTAD"/>
    <property type="match status" value="1"/>
</dbReference>
<dbReference type="SUPFAM" id="SSF46894">
    <property type="entry name" value="C-terminal effector domain of the bipartite response regulators"/>
    <property type="match status" value="1"/>
</dbReference>
<dbReference type="EMBL" id="FMZZ01000005">
    <property type="protein sequence ID" value="SDC91418.1"/>
    <property type="molecule type" value="Genomic_DNA"/>
</dbReference>
<reference evidence="9" key="1">
    <citation type="submission" date="2016-10" db="EMBL/GenBank/DDBJ databases">
        <authorList>
            <person name="Varghese N."/>
            <person name="Submissions S."/>
        </authorList>
    </citation>
    <scope>NUCLEOTIDE SEQUENCE [LARGE SCALE GENOMIC DNA]</scope>
    <source>
        <strain evidence="9">IBRC-M 10403</strain>
    </source>
</reference>
<feature type="region of interest" description="Disordered" evidence="6">
    <location>
        <begin position="953"/>
        <end position="991"/>
    </location>
</feature>
<dbReference type="Pfam" id="PF13191">
    <property type="entry name" value="AAA_16"/>
    <property type="match status" value="1"/>
</dbReference>
<dbReference type="AlphaFoldDB" id="A0A1G6QGG5"/>
<dbReference type="STRING" id="1271860.SAMN05216174_105278"/>
<dbReference type="InterPro" id="IPR001867">
    <property type="entry name" value="OmpR/PhoB-type_DNA-bd"/>
</dbReference>
<evidence type="ECO:0000256" key="1">
    <source>
        <dbReference type="ARBA" id="ARBA00005820"/>
    </source>
</evidence>
<dbReference type="PANTHER" id="PTHR35807">
    <property type="entry name" value="TRANSCRIPTIONAL REGULATOR REDD-RELATED"/>
    <property type="match status" value="1"/>
</dbReference>
<feature type="DNA-binding region" description="OmpR/PhoB-type" evidence="5">
    <location>
        <begin position="1"/>
        <end position="93"/>
    </location>
</feature>
<evidence type="ECO:0000313" key="9">
    <source>
        <dbReference type="Proteomes" id="UP000199501"/>
    </source>
</evidence>
<proteinExistence type="inferred from homology"/>
<evidence type="ECO:0000256" key="5">
    <source>
        <dbReference type="PROSITE-ProRule" id="PRU01091"/>
    </source>
</evidence>
<dbReference type="InterPro" id="IPR036388">
    <property type="entry name" value="WH-like_DNA-bd_sf"/>
</dbReference>
<dbReference type="Gene3D" id="1.10.10.10">
    <property type="entry name" value="Winged helix-like DNA-binding domain superfamily/Winged helix DNA-binding domain"/>
    <property type="match status" value="1"/>
</dbReference>
<organism evidence="8 9">
    <name type="scientific">Actinokineospora iranica</name>
    <dbReference type="NCBI Taxonomy" id="1271860"/>
    <lineage>
        <taxon>Bacteria</taxon>
        <taxon>Bacillati</taxon>
        <taxon>Actinomycetota</taxon>
        <taxon>Actinomycetes</taxon>
        <taxon>Pseudonocardiales</taxon>
        <taxon>Pseudonocardiaceae</taxon>
        <taxon>Actinokineospora</taxon>
    </lineage>
</organism>
<keyword evidence="3 5" id="KW-0238">DNA-binding</keyword>
<dbReference type="InterPro" id="IPR005158">
    <property type="entry name" value="BTAD"/>
</dbReference>
<dbReference type="GO" id="GO:0000160">
    <property type="term" value="P:phosphorelay signal transduction system"/>
    <property type="evidence" value="ECO:0007669"/>
    <property type="project" value="InterPro"/>
</dbReference>
<dbReference type="InterPro" id="IPR011990">
    <property type="entry name" value="TPR-like_helical_dom_sf"/>
</dbReference>
<dbReference type="PANTHER" id="PTHR35807:SF1">
    <property type="entry name" value="TRANSCRIPTIONAL REGULATOR REDD"/>
    <property type="match status" value="1"/>
</dbReference>
<dbReference type="GO" id="GO:0006355">
    <property type="term" value="P:regulation of DNA-templated transcription"/>
    <property type="evidence" value="ECO:0007669"/>
    <property type="project" value="InterPro"/>
</dbReference>
<evidence type="ECO:0000256" key="2">
    <source>
        <dbReference type="ARBA" id="ARBA00023015"/>
    </source>
</evidence>
<dbReference type="PRINTS" id="PR00364">
    <property type="entry name" value="DISEASERSIST"/>
</dbReference>
<feature type="domain" description="OmpR/PhoB-type" evidence="7">
    <location>
        <begin position="1"/>
        <end position="93"/>
    </location>
</feature>
<dbReference type="Pfam" id="PF00486">
    <property type="entry name" value="Trans_reg_C"/>
    <property type="match status" value="1"/>
</dbReference>
<dbReference type="SUPFAM" id="SSF52540">
    <property type="entry name" value="P-loop containing nucleoside triphosphate hydrolases"/>
    <property type="match status" value="1"/>
</dbReference>
<dbReference type="Gene3D" id="3.40.50.300">
    <property type="entry name" value="P-loop containing nucleotide triphosphate hydrolases"/>
    <property type="match status" value="1"/>
</dbReference>
<dbReference type="InterPro" id="IPR051677">
    <property type="entry name" value="AfsR-DnrI-RedD_regulator"/>
</dbReference>
<feature type="compositionally biased region" description="Basic and acidic residues" evidence="6">
    <location>
        <begin position="963"/>
        <end position="978"/>
    </location>
</feature>
<keyword evidence="4" id="KW-0804">Transcription</keyword>
<dbReference type="Pfam" id="PF13424">
    <property type="entry name" value="TPR_12"/>
    <property type="match status" value="1"/>
</dbReference>
<dbReference type="InterPro" id="IPR041664">
    <property type="entry name" value="AAA_16"/>
</dbReference>
<evidence type="ECO:0000313" key="8">
    <source>
        <dbReference type="EMBL" id="SDC91418.1"/>
    </source>
</evidence>
<dbReference type="Gene3D" id="1.25.40.10">
    <property type="entry name" value="Tetratricopeptide repeat domain"/>
    <property type="match status" value="2"/>
</dbReference>
<dbReference type="Proteomes" id="UP000199501">
    <property type="component" value="Unassembled WGS sequence"/>
</dbReference>
<dbReference type="SMART" id="SM00028">
    <property type="entry name" value="TPR"/>
    <property type="match status" value="6"/>
</dbReference>
<gene>
    <name evidence="8" type="ORF">SAMN05216174_105278</name>
</gene>
<evidence type="ECO:0000256" key="4">
    <source>
        <dbReference type="ARBA" id="ARBA00023163"/>
    </source>
</evidence>
<dbReference type="CDD" id="cd15831">
    <property type="entry name" value="BTAD"/>
    <property type="match status" value="1"/>
</dbReference>
<name>A0A1G6QGG5_9PSEU</name>
<dbReference type="InterPro" id="IPR019734">
    <property type="entry name" value="TPR_rpt"/>
</dbReference>
<feature type="region of interest" description="Disordered" evidence="6">
    <location>
        <begin position="606"/>
        <end position="626"/>
    </location>
</feature>
<dbReference type="PROSITE" id="PS51755">
    <property type="entry name" value="OMPR_PHOB"/>
    <property type="match status" value="1"/>
</dbReference>
<dbReference type="RefSeq" id="WP_091450307.1">
    <property type="nucleotide sequence ID" value="NZ_FMZZ01000005.1"/>
</dbReference>